<comment type="caution">
    <text evidence="1">The sequence shown here is derived from an EMBL/GenBank/DDBJ whole genome shotgun (WGS) entry which is preliminary data.</text>
</comment>
<feature type="non-terminal residue" evidence="1">
    <location>
        <position position="1"/>
    </location>
</feature>
<dbReference type="AlphaFoldDB" id="A0A8J5N4B8"/>
<dbReference type="Proteomes" id="UP000747542">
    <property type="component" value="Unassembled WGS sequence"/>
</dbReference>
<evidence type="ECO:0000313" key="2">
    <source>
        <dbReference type="Proteomes" id="UP000747542"/>
    </source>
</evidence>
<keyword evidence="1" id="KW-0808">Transferase</keyword>
<sequence length="349" mass="39078">MLRSAPASSDTIFERLVENWTVQDTEKLKQVEQDRLEGKIKKKGKTQGRLTSLQGRRGQEKRGYGRYIGLTRFITDDTNLQQIVKKLSVKKAMWEKSLRGATSDGDNSDKRDDHAGKVYMTENIVTQDIHNLAALVNSIDGNGILPGADDSEGGSLAVYKRTTSAQTSESDDYRLGLPSGSFHNQSDGASAIDQKAVPLNPLHPSEIPNLGYGFPLSSTLKKEKFALGRNCRMLSCQPADRLTQGISYYIHLFLGLPGSRSPRLQSKATFGRQCSSIFSIVVLNRYIVRLQLVLTDKWKMYRVSQEDLEEYYQNHLDNLRKLECFFRGIFGSCGGRINSSRPTGLSQRT</sequence>
<protein>
    <submittedName>
        <fullName evidence="1">Putative methyltransferase-like 5</fullName>
    </submittedName>
</protein>
<name>A0A8J5N4B8_HOMAM</name>
<evidence type="ECO:0000313" key="1">
    <source>
        <dbReference type="EMBL" id="KAG7172992.1"/>
    </source>
</evidence>
<accession>A0A8J5N4B8</accession>
<dbReference type="GO" id="GO:0032259">
    <property type="term" value="P:methylation"/>
    <property type="evidence" value="ECO:0007669"/>
    <property type="project" value="UniProtKB-KW"/>
</dbReference>
<dbReference type="EMBL" id="JAHLQT010010178">
    <property type="protein sequence ID" value="KAG7172992.1"/>
    <property type="molecule type" value="Genomic_DNA"/>
</dbReference>
<organism evidence="1 2">
    <name type="scientific">Homarus americanus</name>
    <name type="common">American lobster</name>
    <dbReference type="NCBI Taxonomy" id="6706"/>
    <lineage>
        <taxon>Eukaryota</taxon>
        <taxon>Metazoa</taxon>
        <taxon>Ecdysozoa</taxon>
        <taxon>Arthropoda</taxon>
        <taxon>Crustacea</taxon>
        <taxon>Multicrustacea</taxon>
        <taxon>Malacostraca</taxon>
        <taxon>Eumalacostraca</taxon>
        <taxon>Eucarida</taxon>
        <taxon>Decapoda</taxon>
        <taxon>Pleocyemata</taxon>
        <taxon>Astacidea</taxon>
        <taxon>Nephropoidea</taxon>
        <taxon>Nephropidae</taxon>
        <taxon>Homarus</taxon>
    </lineage>
</organism>
<reference evidence="1" key="1">
    <citation type="journal article" date="2021" name="Sci. Adv.">
        <title>The American lobster genome reveals insights on longevity, neural, and immune adaptations.</title>
        <authorList>
            <person name="Polinski J.M."/>
            <person name="Zimin A.V."/>
            <person name="Clark K.F."/>
            <person name="Kohn A.B."/>
            <person name="Sadowski N."/>
            <person name="Timp W."/>
            <person name="Ptitsyn A."/>
            <person name="Khanna P."/>
            <person name="Romanova D.Y."/>
            <person name="Williams P."/>
            <person name="Greenwood S.J."/>
            <person name="Moroz L.L."/>
            <person name="Walt D.R."/>
            <person name="Bodnar A.G."/>
        </authorList>
    </citation>
    <scope>NUCLEOTIDE SEQUENCE</scope>
    <source>
        <strain evidence="1">GMGI-L3</strain>
    </source>
</reference>
<gene>
    <name evidence="1" type="primary">Mt-L5</name>
    <name evidence="1" type="ORF">Hamer_G008506</name>
</gene>
<dbReference type="GO" id="GO:0008168">
    <property type="term" value="F:methyltransferase activity"/>
    <property type="evidence" value="ECO:0007669"/>
    <property type="project" value="UniProtKB-KW"/>
</dbReference>
<keyword evidence="1" id="KW-0489">Methyltransferase</keyword>
<proteinExistence type="predicted"/>
<keyword evidence="2" id="KW-1185">Reference proteome</keyword>